<protein>
    <submittedName>
        <fullName evidence="1">Uncharacterized protein</fullName>
    </submittedName>
</protein>
<proteinExistence type="predicted"/>
<dbReference type="AlphaFoldDB" id="A0AAW3ITX7"/>
<name>A0AAW3ITX7_VIBPH</name>
<reference evidence="1 2" key="1">
    <citation type="submission" date="2015-07" db="EMBL/GenBank/DDBJ databases">
        <title>Foodborne Vibrio parahaemolyticus Isolates.</title>
        <authorList>
            <person name="Ronholm J."/>
            <person name="Petronella N."/>
            <person name="Kenwell R."/>
            <person name="Banerjee S."/>
        </authorList>
    </citation>
    <scope>NUCLEOTIDE SEQUENCE [LARGE SCALE GENOMIC DNA]</scope>
    <source>
        <strain evidence="1 2">HS-06-05</strain>
    </source>
</reference>
<organism evidence="1 2">
    <name type="scientific">Vibrio parahaemolyticus</name>
    <dbReference type="NCBI Taxonomy" id="670"/>
    <lineage>
        <taxon>Bacteria</taxon>
        <taxon>Pseudomonadati</taxon>
        <taxon>Pseudomonadota</taxon>
        <taxon>Gammaproteobacteria</taxon>
        <taxon>Vibrionales</taxon>
        <taxon>Vibrionaceae</taxon>
        <taxon>Vibrio</taxon>
    </lineage>
</organism>
<dbReference type="RefSeq" id="WP_053812232.1">
    <property type="nucleotide sequence ID" value="NZ_LIRS01000075.1"/>
</dbReference>
<comment type="caution">
    <text evidence="1">The sequence shown here is derived from an EMBL/GenBank/DDBJ whole genome shotgun (WGS) entry which is preliminary data.</text>
</comment>
<gene>
    <name evidence="1" type="ORF">ACX05_14630</name>
</gene>
<dbReference type="Proteomes" id="UP000037697">
    <property type="component" value="Unassembled WGS sequence"/>
</dbReference>
<evidence type="ECO:0000313" key="1">
    <source>
        <dbReference type="EMBL" id="KOY31441.1"/>
    </source>
</evidence>
<dbReference type="EMBL" id="LIRS01000075">
    <property type="protein sequence ID" value="KOY31441.1"/>
    <property type="molecule type" value="Genomic_DNA"/>
</dbReference>
<evidence type="ECO:0000313" key="2">
    <source>
        <dbReference type="Proteomes" id="UP000037697"/>
    </source>
</evidence>
<accession>A0AAW3ITX7</accession>
<sequence length="274" mass="31356">MTDIVGNGCRTEEFIIHDLALIEGGKHKGTLKVAANAMSVIPWVGGVIAVGKSIHNDIEQGKVNRLHQEWLYTHKVKIEELYNDLNDFSQRIDDYHEDLDSRLESESYLSLVRKAFRSWDEAETNDKRRYIMNLLTNAATSRLCPDDQIRHFNEWIDKYNEIHFLVIKAIALSTSAGITRKNIWLSFSDSVPSDDSPDAGLFGLVMRDLNTGGVIWQQRQTNHKGQYLKSKSSTTTASSNVRESPFENVKRWELTPLGREFVHYTMNEVVGRLE</sequence>